<evidence type="ECO:0000313" key="3">
    <source>
        <dbReference type="Proteomes" id="UP001175211"/>
    </source>
</evidence>
<feature type="region of interest" description="Disordered" evidence="1">
    <location>
        <begin position="1"/>
        <end position="24"/>
    </location>
</feature>
<feature type="compositionally biased region" description="Acidic residues" evidence="1">
    <location>
        <begin position="472"/>
        <end position="484"/>
    </location>
</feature>
<feature type="compositionally biased region" description="Polar residues" evidence="1">
    <location>
        <begin position="410"/>
        <end position="445"/>
    </location>
</feature>
<feature type="compositionally biased region" description="Low complexity" evidence="1">
    <location>
        <begin position="1"/>
        <end position="13"/>
    </location>
</feature>
<feature type="region of interest" description="Disordered" evidence="1">
    <location>
        <begin position="352"/>
        <end position="484"/>
    </location>
</feature>
<feature type="compositionally biased region" description="Low complexity" evidence="1">
    <location>
        <begin position="297"/>
        <end position="308"/>
    </location>
</feature>
<comment type="caution">
    <text evidence="2">The sequence shown here is derived from an EMBL/GenBank/DDBJ whole genome shotgun (WGS) entry which is preliminary data.</text>
</comment>
<feature type="compositionally biased region" description="Basic and acidic residues" evidence="1">
    <location>
        <begin position="461"/>
        <end position="470"/>
    </location>
</feature>
<dbReference type="GeneID" id="85361094"/>
<dbReference type="EMBL" id="JAUEPS010000020">
    <property type="protein sequence ID" value="KAK0457828.1"/>
    <property type="molecule type" value="Genomic_DNA"/>
</dbReference>
<evidence type="ECO:0000256" key="1">
    <source>
        <dbReference type="SAM" id="MobiDB-lite"/>
    </source>
</evidence>
<dbReference type="RefSeq" id="XP_060330127.1">
    <property type="nucleotide sequence ID" value="XM_060477546.1"/>
</dbReference>
<feature type="compositionally biased region" description="Low complexity" evidence="1">
    <location>
        <begin position="276"/>
        <end position="286"/>
    </location>
</feature>
<protein>
    <submittedName>
        <fullName evidence="2">Uncharacterized protein</fullName>
    </submittedName>
</protein>
<evidence type="ECO:0000313" key="2">
    <source>
        <dbReference type="EMBL" id="KAK0457828.1"/>
    </source>
</evidence>
<feature type="compositionally biased region" description="Polar residues" evidence="1">
    <location>
        <begin position="14"/>
        <end position="24"/>
    </location>
</feature>
<feature type="region of interest" description="Disordered" evidence="1">
    <location>
        <begin position="217"/>
        <end position="255"/>
    </location>
</feature>
<keyword evidence="3" id="KW-1185">Reference proteome</keyword>
<sequence>MDSSSISRVASDSTQTHGSSRRTPASSVLWAHLLRKDTLAAAPSSDIPLPPIAPTDRTGTSLRILLHDTQAHFEKFSERVEKLTKGVDEAKQELGLTKTLFQREHEELTNEMYNLVNRCQTEIQKTAGRPAQAERMEEFCKGVQLRLDGLDKRIDAMQLLYQSSSQTIQSQSQALQTIQDQQGTILSALMPLLPLLQAVPLHIETARNSIKETIIQSRPSEWPSEKTSVTRSSSSVRQVPCEQPSPLSGRKRRRIDENTSCIPEDQEHQIFVAATHRSSTTHSSSLSKRKSTLLVPAQQQSSSAMGSSSTALSSLIGMGTRTPYVNATLDPKTPRRPLAEIAQYTDQRVLRSPLKNQVSSAYTRDRTSSLRGRRPSVFAPAPRPSRLPQLPISPRSSTFSSLRIAPPPSAQSAVQNNTLSLPASTNPNHRPTSSLQQAARTTAHTNIFPAPPPTLRQRRSPFREGRRFIPLDDSDDSDVDAVNG</sequence>
<organism evidence="2 3">
    <name type="scientific">Armillaria tabescens</name>
    <name type="common">Ringless honey mushroom</name>
    <name type="synonym">Agaricus tabescens</name>
    <dbReference type="NCBI Taxonomy" id="1929756"/>
    <lineage>
        <taxon>Eukaryota</taxon>
        <taxon>Fungi</taxon>
        <taxon>Dikarya</taxon>
        <taxon>Basidiomycota</taxon>
        <taxon>Agaricomycotina</taxon>
        <taxon>Agaricomycetes</taxon>
        <taxon>Agaricomycetidae</taxon>
        <taxon>Agaricales</taxon>
        <taxon>Marasmiineae</taxon>
        <taxon>Physalacriaceae</taxon>
        <taxon>Desarmillaria</taxon>
    </lineage>
</organism>
<dbReference type="Proteomes" id="UP001175211">
    <property type="component" value="Unassembled WGS sequence"/>
</dbReference>
<name>A0AA39KFI3_ARMTA</name>
<gene>
    <name evidence="2" type="ORF">EV420DRAFT_1643681</name>
</gene>
<feature type="region of interest" description="Disordered" evidence="1">
    <location>
        <begin position="276"/>
        <end position="308"/>
    </location>
</feature>
<dbReference type="AlphaFoldDB" id="A0AA39KFI3"/>
<feature type="compositionally biased region" description="Low complexity" evidence="1">
    <location>
        <begin position="227"/>
        <end position="237"/>
    </location>
</feature>
<reference evidence="2" key="1">
    <citation type="submission" date="2023-06" db="EMBL/GenBank/DDBJ databases">
        <authorList>
            <consortium name="Lawrence Berkeley National Laboratory"/>
            <person name="Ahrendt S."/>
            <person name="Sahu N."/>
            <person name="Indic B."/>
            <person name="Wong-Bajracharya J."/>
            <person name="Merenyi Z."/>
            <person name="Ke H.-M."/>
            <person name="Monk M."/>
            <person name="Kocsube S."/>
            <person name="Drula E."/>
            <person name="Lipzen A."/>
            <person name="Balint B."/>
            <person name="Henrissat B."/>
            <person name="Andreopoulos B."/>
            <person name="Martin F.M."/>
            <person name="Harder C.B."/>
            <person name="Rigling D."/>
            <person name="Ford K.L."/>
            <person name="Foster G.D."/>
            <person name="Pangilinan J."/>
            <person name="Papanicolaou A."/>
            <person name="Barry K."/>
            <person name="LaButti K."/>
            <person name="Viragh M."/>
            <person name="Koriabine M."/>
            <person name="Yan M."/>
            <person name="Riley R."/>
            <person name="Champramary S."/>
            <person name="Plett K.L."/>
            <person name="Tsai I.J."/>
            <person name="Slot J."/>
            <person name="Sipos G."/>
            <person name="Plett J."/>
            <person name="Nagy L.G."/>
            <person name="Grigoriev I.V."/>
        </authorList>
    </citation>
    <scope>NUCLEOTIDE SEQUENCE</scope>
    <source>
        <strain evidence="2">CCBAS 213</strain>
    </source>
</reference>
<proteinExistence type="predicted"/>
<accession>A0AA39KFI3</accession>